<evidence type="ECO:0000313" key="3">
    <source>
        <dbReference type="Proteomes" id="UP000287166"/>
    </source>
</evidence>
<name>A0A401GCG5_9APHY</name>
<evidence type="ECO:0000259" key="1">
    <source>
        <dbReference type="PROSITE" id="PS50011"/>
    </source>
</evidence>
<proteinExistence type="predicted"/>
<comment type="caution">
    <text evidence="2">The sequence shown here is derived from an EMBL/GenBank/DDBJ whole genome shotgun (WGS) entry which is preliminary data.</text>
</comment>
<evidence type="ECO:0000313" key="2">
    <source>
        <dbReference type="EMBL" id="GBE79878.1"/>
    </source>
</evidence>
<sequence length="171" mass="19527">MHELPTIHGLDRSEWPSTRYPYPSKYCPISAVNNTIDLKFSYTGVVKNKLVLMDLLDAAYSDFDRIRTILREEQVQDVHHKIEELVRSLHSAGYVHGDVRDSNILVAPRENGDMDVRLVDYDWAGMAGEAQYPPLINRKTVRRPAGAISGSAIVKEHDLEMITFMFQDLLQ</sequence>
<dbReference type="Gene3D" id="1.10.510.10">
    <property type="entry name" value="Transferase(Phosphotransferase) domain 1"/>
    <property type="match status" value="1"/>
</dbReference>
<reference evidence="2 3" key="1">
    <citation type="journal article" date="2018" name="Sci. Rep.">
        <title>Genome sequence of the cauliflower mushroom Sparassis crispa (Hanabiratake) and its association with beneficial usage.</title>
        <authorList>
            <person name="Kiyama R."/>
            <person name="Furutani Y."/>
            <person name="Kawaguchi K."/>
            <person name="Nakanishi T."/>
        </authorList>
    </citation>
    <scope>NUCLEOTIDE SEQUENCE [LARGE SCALE GENOMIC DNA]</scope>
</reference>
<dbReference type="GeneID" id="38776795"/>
<dbReference type="EMBL" id="BFAD01000002">
    <property type="protein sequence ID" value="GBE79878.1"/>
    <property type="molecule type" value="Genomic_DNA"/>
</dbReference>
<dbReference type="SUPFAM" id="SSF56112">
    <property type="entry name" value="Protein kinase-like (PK-like)"/>
    <property type="match status" value="1"/>
</dbReference>
<dbReference type="AlphaFoldDB" id="A0A401GCG5"/>
<gene>
    <name evidence="2" type="ORF">SCP_0210800</name>
</gene>
<accession>A0A401GCG5</accession>
<dbReference type="InterPro" id="IPR011009">
    <property type="entry name" value="Kinase-like_dom_sf"/>
</dbReference>
<protein>
    <recommendedName>
        <fullName evidence="1">Protein kinase domain-containing protein</fullName>
    </recommendedName>
</protein>
<dbReference type="OrthoDB" id="2753408at2759"/>
<dbReference type="PROSITE" id="PS50011">
    <property type="entry name" value="PROTEIN_KINASE_DOM"/>
    <property type="match status" value="1"/>
</dbReference>
<organism evidence="2 3">
    <name type="scientific">Sparassis crispa</name>
    <dbReference type="NCBI Taxonomy" id="139825"/>
    <lineage>
        <taxon>Eukaryota</taxon>
        <taxon>Fungi</taxon>
        <taxon>Dikarya</taxon>
        <taxon>Basidiomycota</taxon>
        <taxon>Agaricomycotina</taxon>
        <taxon>Agaricomycetes</taxon>
        <taxon>Polyporales</taxon>
        <taxon>Sparassidaceae</taxon>
        <taxon>Sparassis</taxon>
    </lineage>
</organism>
<dbReference type="InterPro" id="IPR000719">
    <property type="entry name" value="Prot_kinase_dom"/>
</dbReference>
<dbReference type="GO" id="GO:0004672">
    <property type="term" value="F:protein kinase activity"/>
    <property type="evidence" value="ECO:0007669"/>
    <property type="project" value="InterPro"/>
</dbReference>
<dbReference type="Proteomes" id="UP000287166">
    <property type="component" value="Unassembled WGS sequence"/>
</dbReference>
<dbReference type="Pfam" id="PF06293">
    <property type="entry name" value="Kdo"/>
    <property type="match status" value="1"/>
</dbReference>
<dbReference type="RefSeq" id="XP_027610791.1">
    <property type="nucleotide sequence ID" value="XM_027754990.1"/>
</dbReference>
<feature type="domain" description="Protein kinase" evidence="1">
    <location>
        <begin position="1"/>
        <end position="171"/>
    </location>
</feature>
<dbReference type="InParanoid" id="A0A401GCG5"/>
<keyword evidence="3" id="KW-1185">Reference proteome</keyword>
<dbReference type="GO" id="GO:0005524">
    <property type="term" value="F:ATP binding"/>
    <property type="evidence" value="ECO:0007669"/>
    <property type="project" value="InterPro"/>
</dbReference>